<dbReference type="Gene3D" id="3.30.1490.180">
    <property type="entry name" value="RNA polymerase ii"/>
    <property type="match status" value="1"/>
</dbReference>
<evidence type="ECO:0000256" key="2">
    <source>
        <dbReference type="ARBA" id="ARBA00012418"/>
    </source>
</evidence>
<dbReference type="Gene3D" id="6.10.250.2940">
    <property type="match status" value="1"/>
</dbReference>
<dbReference type="Pfam" id="PF04990">
    <property type="entry name" value="RNA_pol_Rpb1_7"/>
    <property type="match status" value="1"/>
</dbReference>
<dbReference type="Pfam" id="PF05000">
    <property type="entry name" value="RNA_pol_Rpb1_4"/>
    <property type="match status" value="1"/>
</dbReference>
<keyword evidence="3" id="KW-0240">DNA-directed RNA polymerase</keyword>
<dbReference type="InterPro" id="IPR003587">
    <property type="entry name" value="Hint_dom_N"/>
</dbReference>
<evidence type="ECO:0000256" key="4">
    <source>
        <dbReference type="ARBA" id="ARBA00022679"/>
    </source>
</evidence>
<reference evidence="10" key="1">
    <citation type="journal article" date="2020" name="Nature">
        <title>Giant virus diversity and host interactions through global metagenomics.</title>
        <authorList>
            <person name="Schulz F."/>
            <person name="Roux S."/>
            <person name="Paez-Espino D."/>
            <person name="Jungbluth S."/>
            <person name="Walsh D.A."/>
            <person name="Denef V.J."/>
            <person name="McMahon K.D."/>
            <person name="Konstantinidis K.T."/>
            <person name="Eloe-Fadrosh E.A."/>
            <person name="Kyrpides N.C."/>
            <person name="Woyke T."/>
        </authorList>
    </citation>
    <scope>NUCLEOTIDE SEQUENCE</scope>
    <source>
        <strain evidence="10">GVMAG-M-3300023174-57</strain>
    </source>
</reference>
<keyword evidence="7" id="KW-0651">Protein splicing</keyword>
<dbReference type="Gene3D" id="1.10.132.30">
    <property type="match status" value="1"/>
</dbReference>
<dbReference type="Pfam" id="PF14890">
    <property type="entry name" value="Intein_splicing"/>
    <property type="match status" value="2"/>
</dbReference>
<dbReference type="CDD" id="cd02733">
    <property type="entry name" value="RNAP_II_RPB1_N"/>
    <property type="match status" value="1"/>
</dbReference>
<dbReference type="Gene3D" id="2.40.40.20">
    <property type="match status" value="1"/>
</dbReference>
<accession>A0A6C0DR67</accession>
<keyword evidence="6" id="KW-0068">Autocatalytic cleavage</keyword>
<dbReference type="InterPro" id="IPR007066">
    <property type="entry name" value="RNA_pol_Rpb1_3"/>
</dbReference>
<dbReference type="PROSITE" id="PS50819">
    <property type="entry name" value="INTEIN_ENDONUCLEASE"/>
    <property type="match status" value="2"/>
</dbReference>
<evidence type="ECO:0000313" key="10">
    <source>
        <dbReference type="EMBL" id="QHT19386.1"/>
    </source>
</evidence>
<dbReference type="InterPro" id="IPR004860">
    <property type="entry name" value="LAGLIDADG_dom"/>
</dbReference>
<dbReference type="Pfam" id="PF04983">
    <property type="entry name" value="RNA_pol_Rpb1_3"/>
    <property type="match status" value="1"/>
</dbReference>
<dbReference type="GO" id="GO:0003677">
    <property type="term" value="F:DNA binding"/>
    <property type="evidence" value="ECO:0007669"/>
    <property type="project" value="InterPro"/>
</dbReference>
<dbReference type="FunFam" id="2.40.40.20:FF:000019">
    <property type="entry name" value="DNA-directed RNA polymerase II subunit RPB1"/>
    <property type="match status" value="1"/>
</dbReference>
<dbReference type="GO" id="GO:0016539">
    <property type="term" value="P:intein-mediated protein splicing"/>
    <property type="evidence" value="ECO:0007669"/>
    <property type="project" value="InterPro"/>
</dbReference>
<feature type="domain" description="DOD-type homing endonuclease" evidence="9">
    <location>
        <begin position="1058"/>
        <end position="1192"/>
    </location>
</feature>
<dbReference type="SMART" id="SM00663">
    <property type="entry name" value="RPOLA_N"/>
    <property type="match status" value="1"/>
</dbReference>
<dbReference type="Gene3D" id="4.10.860.120">
    <property type="entry name" value="RNA polymerase II, clamp domain"/>
    <property type="match status" value="1"/>
</dbReference>
<dbReference type="Pfam" id="PF14528">
    <property type="entry name" value="LAGLIDADG_3"/>
    <property type="match status" value="1"/>
</dbReference>
<dbReference type="InterPro" id="IPR007081">
    <property type="entry name" value="RNA_pol_Rpb1_5"/>
</dbReference>
<dbReference type="Gene3D" id="1.10.150.390">
    <property type="match status" value="1"/>
</dbReference>
<evidence type="ECO:0000256" key="6">
    <source>
        <dbReference type="ARBA" id="ARBA00022813"/>
    </source>
</evidence>
<dbReference type="SMART" id="SM00306">
    <property type="entry name" value="HintN"/>
    <property type="match status" value="2"/>
</dbReference>
<keyword evidence="8" id="KW-0804">Transcription</keyword>
<evidence type="ECO:0000256" key="1">
    <source>
        <dbReference type="ARBA" id="ARBA00006460"/>
    </source>
</evidence>
<dbReference type="EMBL" id="MN739665">
    <property type="protein sequence ID" value="QHT19386.1"/>
    <property type="molecule type" value="Genomic_DNA"/>
</dbReference>
<dbReference type="Pfam" id="PF04998">
    <property type="entry name" value="RNA_pol_Rpb1_5"/>
    <property type="match status" value="3"/>
</dbReference>
<keyword evidence="4" id="KW-0808">Transferase</keyword>
<dbReference type="InterPro" id="IPR007080">
    <property type="entry name" value="RNA_pol_Rpb1_1"/>
</dbReference>
<dbReference type="Gene3D" id="2.170.16.10">
    <property type="entry name" value="Hedgehog/Intein (Hint) domain"/>
    <property type="match status" value="4"/>
</dbReference>
<dbReference type="PRINTS" id="PR00379">
    <property type="entry name" value="INTEIN"/>
</dbReference>
<dbReference type="InterPro" id="IPR006141">
    <property type="entry name" value="Intein_N"/>
</dbReference>
<dbReference type="GO" id="GO:0005665">
    <property type="term" value="C:RNA polymerase II, core complex"/>
    <property type="evidence" value="ECO:0007669"/>
    <property type="project" value="TreeGrafter"/>
</dbReference>
<dbReference type="Gene3D" id="6.20.50.80">
    <property type="match status" value="1"/>
</dbReference>
<dbReference type="InterPro" id="IPR004042">
    <property type="entry name" value="Intein_endonuc_central"/>
</dbReference>
<dbReference type="Pfam" id="PF04997">
    <property type="entry name" value="RNA_pol_Rpb1_1"/>
    <property type="match status" value="1"/>
</dbReference>
<name>A0A6C0DR67_9ZZZZ</name>
<feature type="domain" description="DOD-type homing endonuclease" evidence="9">
    <location>
        <begin position="1657"/>
        <end position="1730"/>
    </location>
</feature>
<dbReference type="CDD" id="cd00081">
    <property type="entry name" value="Hint"/>
    <property type="match status" value="2"/>
</dbReference>
<organism evidence="10">
    <name type="scientific">viral metagenome</name>
    <dbReference type="NCBI Taxonomy" id="1070528"/>
    <lineage>
        <taxon>unclassified sequences</taxon>
        <taxon>metagenomes</taxon>
        <taxon>organismal metagenomes</taxon>
    </lineage>
</organism>
<keyword evidence="5" id="KW-0548">Nucleotidyltransferase</keyword>
<dbReference type="InterPro" id="IPR006142">
    <property type="entry name" value="INTEIN"/>
</dbReference>
<dbReference type="SUPFAM" id="SSF51294">
    <property type="entry name" value="Hedgehog/intein (Hint) domain"/>
    <property type="match status" value="2"/>
</dbReference>
<evidence type="ECO:0000256" key="8">
    <source>
        <dbReference type="ARBA" id="ARBA00023163"/>
    </source>
</evidence>
<dbReference type="SUPFAM" id="SSF64484">
    <property type="entry name" value="beta and beta-prime subunits of DNA dependent RNA-polymerase"/>
    <property type="match status" value="3"/>
</dbReference>
<sequence length="2284" mass="254897">MPNLQNSSETETIVGIQFGVFSPDEVVRRSVVEITSHVAMEGKIGGLFDPRMGVLENGKLCRSCGLNNHNCPGHFGHYKLARPVYYIQFYKLVMKILRCVCVKCGKLRIDKNRYRHLLRSKGEARWKQVLELCSKITRCGEDIEDGCGARQPSKYKDEDICRIVAEWKDMPELPDDPEATAGLKDGVIERYLEPEYVYRLLRRIGDEDVDFMGFSRFWCRPDWMMCTVLPIPPPQVRPSVLQDNNQRSEDDLTQKLIDIIKTNHNLTQKIQQNAKKKAIDEWTTVLQYHIATLIDNEIPGVAPSAQRSGRPLKSLQQRLGSKEGRIRNNLQGKRVEFSARSVITPDPNISVAELGVPLKIAMNLTHPERVTAFNIDRLYALIQNGPDKYPGAKTIVRAADGRMISLKHVNAKEIQLYSGDIVNRHIMDGDIVLFNRQPSLHRMSMMGHRAKVLPYNTFRLNVSVTAPYNADFDGDEMNAHIPQSIEAAIELREIAAVPLQIVGPRESKPIVSVVQDTLVGVNRFTRPNMLFNRREAMNLLVWAQRWDGHLPAPAVTEPHPLWSGAQLLSTLLPPVNLEMRNISFDDAKDNFDSPNFVKIHNGIIKQGILDKDVFSKALIHVIYNDYGHEVTVDFLDSLQRMMANFLMNSGFSVGISDLIADEETKGQIETELSVLKGQIEDILLQVHTGLFDNSSGRTNHEEFESKIFATLNKVIDRAGKAGRNSLSDDNRMTNMIKAGSKGSNTNVAQMIAVLGQQNIEGKRIPYGFQDRTLPHFKRFDDGAAARGFIESSFVKGLTPHEFFFHAMSGREGLIDTAVKSVTGDTPIIILEDGKPKRVAIGDWIDAQLYAKKGEVEHFQERNLELLQLAKPVYIPTADQDGKVTWGEITAITRHDPGDQLYEIKTLGGKSVIVTESKSLLIYNDATKQFERMSTPDVRPGHCVPVSMNLVAPPVIVDSVDMSDYLPKDTYLYGTDFDIASKSVSEVMEDRERVPGGWWEENNGKSFTLPYVSKARFARTHARSNTDNIKPGYVYPFTTNREHARIPDHLSLNADNGRFIGLYLAEGNVDVKSGYIQITNNNTDIREFVKDWFENQRVEFSEVVKLNHIGGTSSTVRGFSTVLAKFMDLFVGHGAESKHVPKEAFAAPEEFIVGLLDGYFSGDGTVSNNSVEVGSASAELIDGISMLCTRLGIFGKVFKSQLLTNNLGTETILPTYRLSIRAQWATLFAKKVALIDGDKNIKLQNMTASASHRNFAHQNDVVLDEIVEINVIGVEKYPKVYDLTVPSTLNFGLANGLHVVDTADTGYMQRQLVKAMEDLCIQHDGSVRDAVGNIIQFAYGEDSINCTKIESQPLNLGAMTDAQISEAYAVPGASAKVQAAYIAAALEDRRMLVERVFRSRLEKADKQNVYYPVHLDRLIHTVARQFEFTGKETPVAGEYLIQLQSSIAERTAPRNRLWHALLRYHMAPLKLTKLRYSREAADLLAEQIVLKHWKAMANPGEMVGIIAAQSIGEPSTQMTLNSVDWDTRIMIAKNGRIVSPQIGEFIDNYLESAPEAKIQRLANDQIYIDLDDGNDWQAISCDTQGRMVWTKLEAITRHPVINDDGTDTILEVTLQSGRKVKATKGKSFLSLVEGQIKEVNGSDLQVGTVVPIANSLALSGMTTVESNGMLVAEAIKSGLPDWVLQADDLYVKGLVTGLMEMYGQIATAVTMVLPTSDLLVRTQLLLTRFGIFSSSAGTTLTVAAEFNTLFAKTFRMESIDMQKAVNRLVDSTNANTTMGDIVWDTVKTIKEVKPIHGWVYDVTVENTKNFMTLDAICMRDTFHLAGVAAKSNMTRGVPRLKELLKATKNPKAVSLTIPLRKDLRHSKDEARRVAQELEFTVLQDLVTVARIYFDPRDDATLIADDAQWLAFYAAYERAVAQADDALEPAAKVKVPVDTTEDGTAAPPAAPLVPEMKRNPWILRLELDREKMFSKNITMDDVAYVLDQKFNTEVSTIYSDYNSTRLVFRLRMKEDDDDPLNSLSQLKMLQNKILGGTIVRGAPGLRTVSFTKTNDMYELIGDKYVNVEQFVLDTDGSNFLDVMCHPDVDAARVYSNNVHDIFENLGIEATRAVLFKEISTLFEETYVNYRHLCLLCDVMASRGRLMSVDRYGINKNNIGPLAKASFEQTEDIMLRAALYGELDPITGVSANIMTGQPIRGGTSFSQILLDEEALIRNTAAAPAMKRFQPKQGAAGPTDDELESLLYKEESGYCASQNLTMDTALPPISESQVAEDLPDVEVVLVDE</sequence>
<dbReference type="PANTHER" id="PTHR19376">
    <property type="entry name" value="DNA-DIRECTED RNA POLYMERASE"/>
    <property type="match status" value="1"/>
</dbReference>
<dbReference type="InterPro" id="IPR007083">
    <property type="entry name" value="RNA_pol_Rpb1_4"/>
</dbReference>
<dbReference type="Gene3D" id="1.10.274.100">
    <property type="entry name" value="RNA polymerase Rpb1, domain 3"/>
    <property type="match status" value="1"/>
</dbReference>
<dbReference type="Pfam" id="PF00623">
    <property type="entry name" value="RNA_pol_Rpb1_2"/>
    <property type="match status" value="1"/>
</dbReference>
<dbReference type="InterPro" id="IPR045867">
    <property type="entry name" value="DNA-dir_RpoC_beta_prime"/>
</dbReference>
<dbReference type="InterPro" id="IPR038120">
    <property type="entry name" value="Rpb1_funnel_sf"/>
</dbReference>
<dbReference type="InterPro" id="IPR027434">
    <property type="entry name" value="Homing_endonucl"/>
</dbReference>
<dbReference type="InterPro" id="IPR036844">
    <property type="entry name" value="Hint_dom_sf"/>
</dbReference>
<dbReference type="GO" id="GO:0006351">
    <property type="term" value="P:DNA-templated transcription"/>
    <property type="evidence" value="ECO:0007669"/>
    <property type="project" value="InterPro"/>
</dbReference>
<comment type="similarity">
    <text evidence="1">Belongs to the RNA polymerase beta' chain family.</text>
</comment>
<evidence type="ECO:0000256" key="7">
    <source>
        <dbReference type="ARBA" id="ARBA00023000"/>
    </source>
</evidence>
<dbReference type="InterPro" id="IPR007073">
    <property type="entry name" value="RNA_pol_Rpb1_7"/>
</dbReference>
<dbReference type="Gene3D" id="3.30.1360.140">
    <property type="match status" value="1"/>
</dbReference>
<dbReference type="SUPFAM" id="SSF55608">
    <property type="entry name" value="Homing endonucleases"/>
    <property type="match status" value="1"/>
</dbReference>
<dbReference type="InterPro" id="IPR006592">
    <property type="entry name" value="RNA_pol_N"/>
</dbReference>
<dbReference type="InterPro" id="IPR038593">
    <property type="entry name" value="RNA_pol_Rpb1_7_sf"/>
</dbReference>
<dbReference type="PROSITE" id="PS50817">
    <property type="entry name" value="INTEIN_N_TER"/>
    <property type="match status" value="1"/>
</dbReference>
<protein>
    <recommendedName>
        <fullName evidence="2">DNA-directed RNA polymerase</fullName>
        <ecNumber evidence="2">2.7.7.6</ecNumber>
    </recommendedName>
</protein>
<dbReference type="PANTHER" id="PTHR19376:SF37">
    <property type="entry name" value="DNA-DIRECTED RNA POLYMERASE II SUBUNIT RPB1"/>
    <property type="match status" value="1"/>
</dbReference>
<dbReference type="GO" id="GO:0003899">
    <property type="term" value="F:DNA-directed RNA polymerase activity"/>
    <property type="evidence" value="ECO:0007669"/>
    <property type="project" value="UniProtKB-EC"/>
</dbReference>
<proteinExistence type="inferred from homology"/>
<evidence type="ECO:0000259" key="9">
    <source>
        <dbReference type="PROSITE" id="PS50819"/>
    </source>
</evidence>
<dbReference type="InterPro" id="IPR042102">
    <property type="entry name" value="RNA_pol_Rpb1_3_sf"/>
</dbReference>
<dbReference type="EC" id="2.7.7.6" evidence="2"/>
<evidence type="ECO:0000256" key="5">
    <source>
        <dbReference type="ARBA" id="ARBA00022695"/>
    </source>
</evidence>
<evidence type="ECO:0000256" key="3">
    <source>
        <dbReference type="ARBA" id="ARBA00022478"/>
    </source>
</evidence>
<dbReference type="InterPro" id="IPR044893">
    <property type="entry name" value="RNA_pol_Rpb1_clamp_domain"/>
</dbReference>
<dbReference type="InterPro" id="IPR000722">
    <property type="entry name" value="RNA_pol_asu"/>
</dbReference>
<dbReference type="GO" id="GO:0004519">
    <property type="term" value="F:endonuclease activity"/>
    <property type="evidence" value="ECO:0007669"/>
    <property type="project" value="InterPro"/>
</dbReference>
<dbReference type="Gene3D" id="3.10.28.10">
    <property type="entry name" value="Homing endonucleases"/>
    <property type="match status" value="1"/>
</dbReference>